<reference evidence="3" key="1">
    <citation type="submission" date="2022-03" db="EMBL/GenBank/DDBJ databases">
        <authorList>
            <person name="Alioto T."/>
            <person name="Alioto T."/>
            <person name="Gomez Garrido J."/>
        </authorList>
    </citation>
    <scope>NUCLEOTIDE SEQUENCE</scope>
</reference>
<feature type="domain" description="Aftiphilin clathrin-binding box" evidence="2">
    <location>
        <begin position="189"/>
        <end position="247"/>
    </location>
</feature>
<protein>
    <recommendedName>
        <fullName evidence="2">Aftiphilin clathrin-binding box domain-containing protein</fullName>
    </recommendedName>
</protein>
<proteinExistence type="predicted"/>
<sequence>MKDEDLTIDNGHVDLVPDLIHSSMDSSCLPDDSLISNVWHEDSSSSQGTPGMNSSTWGDFEGFSEFTPQSETFCYAEEDLSGELQCNGTSPTAHFTKTFKDENLSGPFECHTGLDRRLLEGDTKDFENIFRDSFPELPVDQTNDDVESLDQLLFSLKETCVDKKVIQSPLRPPWFNWERVGEMLAPTPGCKWMTSEACSNLLDVLGIDVSKKPSETKDQITDDLIGHKTINGGTMHTVSNKALIKTKLHVAPDSKDGHLFSYHLFLKNSPTDLNLPFLTFYGKKSFFNTNILSLDF</sequence>
<evidence type="ECO:0000313" key="4">
    <source>
        <dbReference type="Proteomes" id="UP001295444"/>
    </source>
</evidence>
<dbReference type="InterPro" id="IPR029205">
    <property type="entry name" value="Clathrin-bd"/>
</dbReference>
<feature type="compositionally biased region" description="Polar residues" evidence="1">
    <location>
        <begin position="44"/>
        <end position="57"/>
    </location>
</feature>
<gene>
    <name evidence="3" type="ORF">PECUL_23A044758</name>
</gene>
<evidence type="ECO:0000259" key="2">
    <source>
        <dbReference type="Pfam" id="PF15045"/>
    </source>
</evidence>
<organism evidence="3 4">
    <name type="scientific">Pelobates cultripes</name>
    <name type="common">Western spadefoot toad</name>
    <dbReference type="NCBI Taxonomy" id="61616"/>
    <lineage>
        <taxon>Eukaryota</taxon>
        <taxon>Metazoa</taxon>
        <taxon>Chordata</taxon>
        <taxon>Craniata</taxon>
        <taxon>Vertebrata</taxon>
        <taxon>Euteleostomi</taxon>
        <taxon>Amphibia</taxon>
        <taxon>Batrachia</taxon>
        <taxon>Anura</taxon>
        <taxon>Pelobatoidea</taxon>
        <taxon>Pelobatidae</taxon>
        <taxon>Pelobates</taxon>
    </lineage>
</organism>
<keyword evidence="4" id="KW-1185">Reference proteome</keyword>
<dbReference type="AlphaFoldDB" id="A0AAD1TPS1"/>
<dbReference type="Proteomes" id="UP001295444">
    <property type="component" value="Chromosome 13"/>
</dbReference>
<evidence type="ECO:0000256" key="1">
    <source>
        <dbReference type="SAM" id="MobiDB-lite"/>
    </source>
</evidence>
<dbReference type="EMBL" id="OW240924">
    <property type="protein sequence ID" value="CAH2328667.1"/>
    <property type="molecule type" value="Genomic_DNA"/>
</dbReference>
<dbReference type="Pfam" id="PF15045">
    <property type="entry name" value="Clathrin_bdg"/>
    <property type="match status" value="1"/>
</dbReference>
<name>A0AAD1TPS1_PELCU</name>
<accession>A0AAD1TPS1</accession>
<evidence type="ECO:0000313" key="3">
    <source>
        <dbReference type="EMBL" id="CAH2328667.1"/>
    </source>
</evidence>
<feature type="region of interest" description="Disordered" evidence="1">
    <location>
        <begin position="39"/>
        <end position="61"/>
    </location>
</feature>